<dbReference type="Gene3D" id="3.40.50.620">
    <property type="entry name" value="HUPs"/>
    <property type="match status" value="1"/>
</dbReference>
<feature type="domain" description="UspA" evidence="2">
    <location>
        <begin position="2"/>
        <end position="147"/>
    </location>
</feature>
<evidence type="ECO:0000313" key="3">
    <source>
        <dbReference type="EMBL" id="QOV36871.1"/>
    </source>
</evidence>
<proteinExistence type="inferred from homology"/>
<dbReference type="RefSeq" id="WP_194043365.1">
    <property type="nucleotide sequence ID" value="NZ_CP063373.1"/>
</dbReference>
<accession>A0A7M2SNP9</accession>
<dbReference type="InterPro" id="IPR014729">
    <property type="entry name" value="Rossmann-like_a/b/a_fold"/>
</dbReference>
<dbReference type="CDD" id="cd00293">
    <property type="entry name" value="USP-like"/>
    <property type="match status" value="1"/>
</dbReference>
<comment type="similarity">
    <text evidence="1">Belongs to the universal stress protein A family.</text>
</comment>
<evidence type="ECO:0000256" key="1">
    <source>
        <dbReference type="ARBA" id="ARBA00008791"/>
    </source>
</evidence>
<protein>
    <submittedName>
        <fullName evidence="3">Universal stress protein</fullName>
    </submittedName>
</protein>
<dbReference type="PRINTS" id="PR01438">
    <property type="entry name" value="UNVRSLSTRESS"/>
</dbReference>
<dbReference type="EMBL" id="CP063373">
    <property type="protein sequence ID" value="QOV36871.1"/>
    <property type="molecule type" value="Genomic_DNA"/>
</dbReference>
<dbReference type="AlphaFoldDB" id="A0A7M2SNP9"/>
<dbReference type="SUPFAM" id="SSF52402">
    <property type="entry name" value="Adenine nucleotide alpha hydrolases-like"/>
    <property type="match status" value="1"/>
</dbReference>
<dbReference type="PANTHER" id="PTHR46268:SF6">
    <property type="entry name" value="UNIVERSAL STRESS PROTEIN UP12"/>
    <property type="match status" value="1"/>
</dbReference>
<dbReference type="PANTHER" id="PTHR46268">
    <property type="entry name" value="STRESS RESPONSE PROTEIN NHAX"/>
    <property type="match status" value="1"/>
</dbReference>
<sequence>MESVLVGVDRSDGSRRALAFALKRAQVNKWSITIGHVINWSRYSFPIGEDNEVRPVQRRAEIEAARAEIIEPLVSWAEAENLRGDVEITVDIRHGRPSEVLATIADERGHDVIVVGRKGDSDLRVAIFGSTANRLAQHATVPVVVVP</sequence>
<dbReference type="Proteomes" id="UP000594205">
    <property type="component" value="Chromosome"/>
</dbReference>
<name>A0A7M2SNP9_9ACTN</name>
<organism evidence="3 4">
    <name type="scientific">Streptomyces ferrugineus</name>
    <dbReference type="NCBI Taxonomy" id="1413221"/>
    <lineage>
        <taxon>Bacteria</taxon>
        <taxon>Bacillati</taxon>
        <taxon>Actinomycetota</taxon>
        <taxon>Actinomycetes</taxon>
        <taxon>Kitasatosporales</taxon>
        <taxon>Streptomycetaceae</taxon>
        <taxon>Streptomyces</taxon>
    </lineage>
</organism>
<dbReference type="InterPro" id="IPR006016">
    <property type="entry name" value="UspA"/>
</dbReference>
<dbReference type="Pfam" id="PF00582">
    <property type="entry name" value="Usp"/>
    <property type="match status" value="1"/>
</dbReference>
<dbReference type="KEGG" id="sfeu:IM697_44215"/>
<evidence type="ECO:0000259" key="2">
    <source>
        <dbReference type="Pfam" id="PF00582"/>
    </source>
</evidence>
<reference evidence="3 4" key="1">
    <citation type="submission" date="2020-10" db="EMBL/GenBank/DDBJ databases">
        <title>Streptomyces ferrugineus complate genome analysis.</title>
        <authorList>
            <person name="Anwar N."/>
        </authorList>
    </citation>
    <scope>NUCLEOTIDE SEQUENCE [LARGE SCALE GENOMIC DNA]</scope>
    <source>
        <strain evidence="3 4">CCTCC AA2014009</strain>
    </source>
</reference>
<gene>
    <name evidence="3" type="ORF">IM697_44215</name>
</gene>
<dbReference type="InterPro" id="IPR006015">
    <property type="entry name" value="Universal_stress_UspA"/>
</dbReference>
<keyword evidence="4" id="KW-1185">Reference proteome</keyword>
<evidence type="ECO:0000313" key="4">
    <source>
        <dbReference type="Proteomes" id="UP000594205"/>
    </source>
</evidence>